<proteinExistence type="predicted"/>
<evidence type="ECO:0000313" key="2">
    <source>
        <dbReference type="Proteomes" id="UP000218334"/>
    </source>
</evidence>
<protein>
    <submittedName>
        <fullName evidence="1">Uncharacterized protein</fullName>
    </submittedName>
</protein>
<organism evidence="1 2">
    <name type="scientific">Armillaria solidipes</name>
    <dbReference type="NCBI Taxonomy" id="1076256"/>
    <lineage>
        <taxon>Eukaryota</taxon>
        <taxon>Fungi</taxon>
        <taxon>Dikarya</taxon>
        <taxon>Basidiomycota</taxon>
        <taxon>Agaricomycotina</taxon>
        <taxon>Agaricomycetes</taxon>
        <taxon>Agaricomycetidae</taxon>
        <taxon>Agaricales</taxon>
        <taxon>Marasmiineae</taxon>
        <taxon>Physalacriaceae</taxon>
        <taxon>Armillaria</taxon>
    </lineage>
</organism>
<dbReference type="EMBL" id="KZ293544">
    <property type="protein sequence ID" value="PBK58428.1"/>
    <property type="molecule type" value="Genomic_DNA"/>
</dbReference>
<name>A0A2H3AXC0_9AGAR</name>
<reference evidence="2" key="1">
    <citation type="journal article" date="2017" name="Nat. Ecol. Evol.">
        <title>Genome expansion and lineage-specific genetic innovations in the forest pathogenic fungi Armillaria.</title>
        <authorList>
            <person name="Sipos G."/>
            <person name="Prasanna A.N."/>
            <person name="Walter M.C."/>
            <person name="O'Connor E."/>
            <person name="Balint B."/>
            <person name="Krizsan K."/>
            <person name="Kiss B."/>
            <person name="Hess J."/>
            <person name="Varga T."/>
            <person name="Slot J."/>
            <person name="Riley R."/>
            <person name="Boka B."/>
            <person name="Rigling D."/>
            <person name="Barry K."/>
            <person name="Lee J."/>
            <person name="Mihaltcheva S."/>
            <person name="LaButti K."/>
            <person name="Lipzen A."/>
            <person name="Waldron R."/>
            <person name="Moloney N.M."/>
            <person name="Sperisen C."/>
            <person name="Kredics L."/>
            <person name="Vagvoelgyi C."/>
            <person name="Patrignani A."/>
            <person name="Fitzpatrick D."/>
            <person name="Nagy I."/>
            <person name="Doyle S."/>
            <person name="Anderson J.B."/>
            <person name="Grigoriev I.V."/>
            <person name="Gueldener U."/>
            <person name="Muensterkoetter M."/>
            <person name="Nagy L.G."/>
        </authorList>
    </citation>
    <scope>NUCLEOTIDE SEQUENCE [LARGE SCALE GENOMIC DNA]</scope>
    <source>
        <strain evidence="2">28-4</strain>
    </source>
</reference>
<gene>
    <name evidence="1" type="ORF">ARMSODRAFT_983860</name>
</gene>
<keyword evidence="2" id="KW-1185">Reference proteome</keyword>
<sequence length="125" mass="14438">MALIETCRSWSSCHSWVLLLSGRARWINVHAPEVDTNRFRVYVQAAPAEKKKCEKESAASHPYEPLFLIFCRELDCELGTKSRAKIIAVLVELTRKTLVYATKRQTLRFDCSLDWRSSKNSECQD</sequence>
<evidence type="ECO:0000313" key="1">
    <source>
        <dbReference type="EMBL" id="PBK58428.1"/>
    </source>
</evidence>
<accession>A0A2H3AXC0</accession>
<dbReference type="AlphaFoldDB" id="A0A2H3AXC0"/>
<dbReference type="Proteomes" id="UP000218334">
    <property type="component" value="Unassembled WGS sequence"/>
</dbReference>